<dbReference type="EMBL" id="JAUSVV010000001">
    <property type="protein sequence ID" value="MDQ0440914.1"/>
    <property type="molecule type" value="Genomic_DNA"/>
</dbReference>
<evidence type="ECO:0000256" key="1">
    <source>
        <dbReference type="SAM" id="MobiDB-lite"/>
    </source>
</evidence>
<protein>
    <submittedName>
        <fullName evidence="2">Methionine biosynthesis protein MetW</fullName>
    </submittedName>
</protein>
<proteinExistence type="predicted"/>
<comment type="caution">
    <text evidence="2">The sequence shown here is derived from an EMBL/GenBank/DDBJ whole genome shotgun (WGS) entry which is preliminary data.</text>
</comment>
<dbReference type="Pfam" id="PF07021">
    <property type="entry name" value="MetW"/>
    <property type="match status" value="1"/>
</dbReference>
<organism evidence="2 3">
    <name type="scientific">Methylobacterium persicinum</name>
    <dbReference type="NCBI Taxonomy" id="374426"/>
    <lineage>
        <taxon>Bacteria</taxon>
        <taxon>Pseudomonadati</taxon>
        <taxon>Pseudomonadota</taxon>
        <taxon>Alphaproteobacteria</taxon>
        <taxon>Hyphomicrobiales</taxon>
        <taxon>Methylobacteriaceae</taxon>
        <taxon>Methylobacterium</taxon>
    </lineage>
</organism>
<dbReference type="RefSeq" id="WP_370877484.1">
    <property type="nucleotide sequence ID" value="NZ_BPQX01000053.1"/>
</dbReference>
<dbReference type="Gene3D" id="3.40.50.150">
    <property type="entry name" value="Vaccinia Virus protein VP39"/>
    <property type="match status" value="1"/>
</dbReference>
<evidence type="ECO:0000313" key="2">
    <source>
        <dbReference type="EMBL" id="MDQ0440914.1"/>
    </source>
</evidence>
<name>A0ABU0HF26_9HYPH</name>
<dbReference type="InterPro" id="IPR010743">
    <property type="entry name" value="Methionine_synth_MetW"/>
</dbReference>
<gene>
    <name evidence="2" type="ORF">QO016_000391</name>
</gene>
<dbReference type="InterPro" id="IPR029063">
    <property type="entry name" value="SAM-dependent_MTases_sf"/>
</dbReference>
<feature type="compositionally biased region" description="Basic and acidic residues" evidence="1">
    <location>
        <begin position="1"/>
        <end position="12"/>
    </location>
</feature>
<accession>A0ABU0HF26</accession>
<dbReference type="NCBIfam" id="TIGR02081">
    <property type="entry name" value="metW"/>
    <property type="match status" value="1"/>
</dbReference>
<dbReference type="Proteomes" id="UP001236369">
    <property type="component" value="Unassembled WGS sequence"/>
</dbReference>
<reference evidence="2 3" key="1">
    <citation type="submission" date="2023-07" db="EMBL/GenBank/DDBJ databases">
        <title>Genomic Encyclopedia of Type Strains, Phase IV (KMG-IV): sequencing the most valuable type-strain genomes for metagenomic binning, comparative biology and taxonomic classification.</title>
        <authorList>
            <person name="Goeker M."/>
        </authorList>
    </citation>
    <scope>NUCLEOTIDE SEQUENCE [LARGE SCALE GENOMIC DNA]</scope>
    <source>
        <strain evidence="2 3">DSM 19562</strain>
    </source>
</reference>
<dbReference type="SUPFAM" id="SSF53335">
    <property type="entry name" value="S-adenosyl-L-methionine-dependent methyltransferases"/>
    <property type="match status" value="1"/>
</dbReference>
<feature type="region of interest" description="Disordered" evidence="1">
    <location>
        <begin position="1"/>
        <end position="20"/>
    </location>
</feature>
<evidence type="ECO:0000313" key="3">
    <source>
        <dbReference type="Proteomes" id="UP001236369"/>
    </source>
</evidence>
<dbReference type="CDD" id="cd02440">
    <property type="entry name" value="AdoMet_MTases"/>
    <property type="match status" value="1"/>
</dbReference>
<keyword evidence="3" id="KW-1185">Reference proteome</keyword>
<sequence length="227" mass="25044">MSDGAPHHRPWETTETLPREPAGARVDHLVLLDLVPAGARVLDIGCGDGALLALLRDRRGIDGRGIELSREGVNACLARGLPVIQGDADTDLANYPDGAFDVVVMSQTIQATRQPREVLEHLLRIGRHVIISFPNFGHWRVRTELALRGRMPVTDLMPDAWYETANIHHCTIRDFVGLCRVLGARIETAAALDSRGRAMRVALPWWVWNLFGAQGVFLLSKDGRPVA</sequence>